<name>A0A0H4WXH0_9BACT</name>
<evidence type="ECO:0000313" key="3">
    <source>
        <dbReference type="Proteomes" id="UP000009026"/>
    </source>
</evidence>
<accession>A0A0H4WXH0</accession>
<evidence type="ECO:0000313" key="2">
    <source>
        <dbReference type="EMBL" id="AKQ66323.1"/>
    </source>
</evidence>
<evidence type="ECO:0000256" key="1">
    <source>
        <dbReference type="SAM" id="MobiDB-lite"/>
    </source>
</evidence>
<protein>
    <submittedName>
        <fullName evidence="2">Uncharacterized protein</fullName>
    </submittedName>
</protein>
<organism evidence="2 3">
    <name type="scientific">Pseudomyxococcus hansupus</name>
    <dbReference type="NCBI Taxonomy" id="1297742"/>
    <lineage>
        <taxon>Bacteria</taxon>
        <taxon>Pseudomonadati</taxon>
        <taxon>Myxococcota</taxon>
        <taxon>Myxococcia</taxon>
        <taxon>Myxococcales</taxon>
        <taxon>Cystobacterineae</taxon>
        <taxon>Myxococcaceae</taxon>
        <taxon>Pseudomyxococcus</taxon>
    </lineage>
</organism>
<gene>
    <name evidence="2" type="ORF">A176_003235</name>
</gene>
<proteinExistence type="predicted"/>
<feature type="region of interest" description="Disordered" evidence="1">
    <location>
        <begin position="101"/>
        <end position="123"/>
    </location>
</feature>
<reference evidence="2 3" key="1">
    <citation type="journal article" date="2016" name="PLoS ONE">
        <title>Complete Genome Sequence and Comparative Genomics of a Novel Myxobacterium Myxococcus hansupus.</title>
        <authorList>
            <person name="Sharma G."/>
            <person name="Narwani T."/>
            <person name="Subramanian S."/>
        </authorList>
    </citation>
    <scope>NUCLEOTIDE SEQUENCE [LARGE SCALE GENOMIC DNA]</scope>
    <source>
        <strain evidence="3">mixupus</strain>
    </source>
</reference>
<sequence length="123" mass="12884">MLVYEGGCLYLRLQTGVNEPVRFQSKQPTASASRGDGRAGGPMPPSAARQALRGGLDGSIRPAAFGAQHLPVTNSSPVQCLRWEMPRSRWLTGLVTTRAEGGAAAGLPSRVGRGRGPSATLKD</sequence>
<dbReference type="PATRIC" id="fig|1297742.4.peg.3264"/>
<dbReference type="EMBL" id="CP012109">
    <property type="protein sequence ID" value="AKQ66323.1"/>
    <property type="molecule type" value="Genomic_DNA"/>
</dbReference>
<keyword evidence="3" id="KW-1185">Reference proteome</keyword>
<dbReference type="Proteomes" id="UP000009026">
    <property type="component" value="Chromosome"/>
</dbReference>
<feature type="region of interest" description="Disordered" evidence="1">
    <location>
        <begin position="22"/>
        <end position="58"/>
    </location>
</feature>
<dbReference type="STRING" id="1297742.A176_003235"/>
<dbReference type="KEGG" id="mym:A176_003235"/>
<dbReference type="AlphaFoldDB" id="A0A0H4WXH0"/>